<protein>
    <recommendedName>
        <fullName evidence="1">HTH cro/C1-type domain-containing protein</fullName>
    </recommendedName>
</protein>
<keyword evidence="3" id="KW-1185">Reference proteome</keyword>
<evidence type="ECO:0000313" key="3">
    <source>
        <dbReference type="Proteomes" id="UP000051679"/>
    </source>
</evidence>
<evidence type="ECO:0000313" key="2">
    <source>
        <dbReference type="EMBL" id="KRM55406.1"/>
    </source>
</evidence>
<dbReference type="Proteomes" id="UP000051679">
    <property type="component" value="Unassembled WGS sequence"/>
</dbReference>
<dbReference type="CDD" id="cd00093">
    <property type="entry name" value="HTH_XRE"/>
    <property type="match status" value="1"/>
</dbReference>
<sequence length="301" mass="34347">MAYEIGPVLRNLREAQDITQAKLYQGLLSPRQVIRLEQGASDIKAGILLTVLQRLHITMNDLQALLPPLAAENRQDTPPSVLNRALAKVTQWADWPLTDAEERAIDHFILTGSTMTLSQINTLLPLMPVGRHEHLWQKMQQFTRDPDYLKVAFAWCHISIHDYLFKGDIASAKTVMRRWNALPLTARNEVWTRTYFKQLVAALPDQETVYAATDQMLSGWRLLDGAYADALVDNRRHALTGCHAHKYWTEAELGATARLLTHLPQTALQEMNISAYLQRMPGLTAELQRRGMEIMAFKDYY</sequence>
<dbReference type="OrthoDB" id="2275721at2"/>
<dbReference type="PATRIC" id="fig|1291052.5.peg.1319"/>
<dbReference type="Gene3D" id="1.25.40.10">
    <property type="entry name" value="Tetratricopeptide repeat domain"/>
    <property type="match status" value="1"/>
</dbReference>
<proteinExistence type="predicted"/>
<dbReference type="EMBL" id="AYYO01000022">
    <property type="protein sequence ID" value="KRM55406.1"/>
    <property type="molecule type" value="Genomic_DNA"/>
</dbReference>
<dbReference type="InterPro" id="IPR010982">
    <property type="entry name" value="Lambda_DNA-bd_dom_sf"/>
</dbReference>
<dbReference type="SMART" id="SM00530">
    <property type="entry name" value="HTH_XRE"/>
    <property type="match status" value="1"/>
</dbReference>
<reference evidence="2 3" key="1">
    <citation type="journal article" date="2015" name="Genome Announc.">
        <title>Expanding the biotechnology potential of lactobacilli through comparative genomics of 213 strains and associated genera.</title>
        <authorList>
            <person name="Sun Z."/>
            <person name="Harris H.M."/>
            <person name="McCann A."/>
            <person name="Guo C."/>
            <person name="Argimon S."/>
            <person name="Zhang W."/>
            <person name="Yang X."/>
            <person name="Jeffery I.B."/>
            <person name="Cooney J.C."/>
            <person name="Kagawa T.F."/>
            <person name="Liu W."/>
            <person name="Song Y."/>
            <person name="Salvetti E."/>
            <person name="Wrobel A."/>
            <person name="Rasinkangas P."/>
            <person name="Parkhill J."/>
            <person name="Rea M.C."/>
            <person name="O'Sullivan O."/>
            <person name="Ritari J."/>
            <person name="Douillard F.P."/>
            <person name="Paul Ross R."/>
            <person name="Yang R."/>
            <person name="Briner A.E."/>
            <person name="Felis G.E."/>
            <person name="de Vos W.M."/>
            <person name="Barrangou R."/>
            <person name="Klaenhammer T.R."/>
            <person name="Caufield P.W."/>
            <person name="Cui Y."/>
            <person name="Zhang H."/>
            <person name="O'Toole P.W."/>
        </authorList>
    </citation>
    <scope>NUCLEOTIDE SEQUENCE [LARGE SCALE GENOMIC DNA]</scope>
    <source>
        <strain evidence="2 3">DSM 20505</strain>
    </source>
</reference>
<dbReference type="SUPFAM" id="SSF47413">
    <property type="entry name" value="lambda repressor-like DNA-binding domains"/>
    <property type="match status" value="1"/>
</dbReference>
<accession>A0A0R1ZKB5</accession>
<organism evidence="2 3">
    <name type="scientific">Lacticaseibacillus sharpeae JCM 1186 = DSM 20505</name>
    <dbReference type="NCBI Taxonomy" id="1291052"/>
    <lineage>
        <taxon>Bacteria</taxon>
        <taxon>Bacillati</taxon>
        <taxon>Bacillota</taxon>
        <taxon>Bacilli</taxon>
        <taxon>Lactobacillales</taxon>
        <taxon>Lactobacillaceae</taxon>
        <taxon>Lacticaseibacillus</taxon>
    </lineage>
</organism>
<dbReference type="GO" id="GO:0003677">
    <property type="term" value="F:DNA binding"/>
    <property type="evidence" value="ECO:0007669"/>
    <property type="project" value="InterPro"/>
</dbReference>
<dbReference type="RefSeq" id="WP_054678362.1">
    <property type="nucleotide sequence ID" value="NZ_AYYO01000022.1"/>
</dbReference>
<evidence type="ECO:0000259" key="1">
    <source>
        <dbReference type="PROSITE" id="PS50943"/>
    </source>
</evidence>
<dbReference type="InterPro" id="IPR001387">
    <property type="entry name" value="Cro/C1-type_HTH"/>
</dbReference>
<comment type="caution">
    <text evidence="2">The sequence shown here is derived from an EMBL/GenBank/DDBJ whole genome shotgun (WGS) entry which is preliminary data.</text>
</comment>
<dbReference type="STRING" id="1291052.FC18_GL001301"/>
<feature type="domain" description="HTH cro/C1-type" evidence="1">
    <location>
        <begin position="9"/>
        <end position="62"/>
    </location>
</feature>
<dbReference type="InterPro" id="IPR011990">
    <property type="entry name" value="TPR-like_helical_dom_sf"/>
</dbReference>
<name>A0A0R1ZKB5_9LACO</name>
<gene>
    <name evidence="2" type="ORF">FC18_GL001301</name>
</gene>
<dbReference type="PROSITE" id="PS50943">
    <property type="entry name" value="HTH_CROC1"/>
    <property type="match status" value="1"/>
</dbReference>
<dbReference type="AlphaFoldDB" id="A0A0R1ZKB5"/>